<keyword evidence="2" id="KW-0813">Transport</keyword>
<dbReference type="RefSeq" id="WP_089158734.1">
    <property type="nucleotide sequence ID" value="NZ_MTHB01000010.1"/>
</dbReference>
<evidence type="ECO:0000256" key="6">
    <source>
        <dbReference type="ARBA" id="ARBA00023004"/>
    </source>
</evidence>
<organism evidence="10 11">
    <name type="scientific">Caballeronia sordidicola</name>
    <name type="common">Burkholderia sordidicola</name>
    <dbReference type="NCBI Taxonomy" id="196367"/>
    <lineage>
        <taxon>Bacteria</taxon>
        <taxon>Pseudomonadati</taxon>
        <taxon>Pseudomonadota</taxon>
        <taxon>Betaproteobacteria</taxon>
        <taxon>Burkholderiales</taxon>
        <taxon>Burkholderiaceae</taxon>
        <taxon>Caballeronia</taxon>
    </lineage>
</organism>
<dbReference type="SUPFAM" id="SSF54292">
    <property type="entry name" value="2Fe-2S ferredoxin-like"/>
    <property type="match status" value="1"/>
</dbReference>
<keyword evidence="4" id="KW-0479">Metal-binding</keyword>
<sequence>MSTADTPASFTIMLLPSQRSFTSTGQTTVLEAAALAGLRLSSSCRNGTCRACLCRLLDGTVQYRIDWPGLSADEKATGWILPCVALPTSDLIIDQVDFLETPNPTDSADTKRGRGRGF</sequence>
<reference evidence="11" key="1">
    <citation type="submission" date="2017-01" db="EMBL/GenBank/DDBJ databases">
        <title>Genome Analysis of Deinococcus marmoris KOPRI26562.</title>
        <authorList>
            <person name="Kim J.H."/>
            <person name="Oh H.-M."/>
        </authorList>
    </citation>
    <scope>NUCLEOTIDE SEQUENCE [LARGE SCALE GENOMIC DNA]</scope>
    <source>
        <strain evidence="11">PAMC 26633</strain>
    </source>
</reference>
<dbReference type="GO" id="GO:0051537">
    <property type="term" value="F:2 iron, 2 sulfur cluster binding"/>
    <property type="evidence" value="ECO:0007669"/>
    <property type="project" value="UniProtKB-KW"/>
</dbReference>
<dbReference type="Pfam" id="PF00111">
    <property type="entry name" value="Fer2"/>
    <property type="match status" value="1"/>
</dbReference>
<dbReference type="AlphaFoldDB" id="A0A226XCK6"/>
<keyword evidence="7" id="KW-0411">Iron-sulfur</keyword>
<evidence type="ECO:0000256" key="4">
    <source>
        <dbReference type="ARBA" id="ARBA00022723"/>
    </source>
</evidence>
<evidence type="ECO:0000313" key="11">
    <source>
        <dbReference type="Proteomes" id="UP000214720"/>
    </source>
</evidence>
<evidence type="ECO:0000256" key="3">
    <source>
        <dbReference type="ARBA" id="ARBA00022714"/>
    </source>
</evidence>
<dbReference type="Gene3D" id="3.10.20.30">
    <property type="match status" value="1"/>
</dbReference>
<evidence type="ECO:0000256" key="2">
    <source>
        <dbReference type="ARBA" id="ARBA00022448"/>
    </source>
</evidence>
<comment type="similarity">
    <text evidence="1">Belongs to the 2Fe2S plant-type ferredoxin family.</text>
</comment>
<dbReference type="PANTHER" id="PTHR43112">
    <property type="entry name" value="FERREDOXIN"/>
    <property type="match status" value="1"/>
</dbReference>
<evidence type="ECO:0000259" key="9">
    <source>
        <dbReference type="PROSITE" id="PS51085"/>
    </source>
</evidence>
<keyword evidence="6" id="KW-0408">Iron</keyword>
<accession>A0A226XCK6</accession>
<protein>
    <submittedName>
        <fullName evidence="10">Ferredoxin</fullName>
    </submittedName>
</protein>
<dbReference type="InterPro" id="IPR012675">
    <property type="entry name" value="Beta-grasp_dom_sf"/>
</dbReference>
<dbReference type="InterPro" id="IPR001041">
    <property type="entry name" value="2Fe-2S_ferredoxin-type"/>
</dbReference>
<evidence type="ECO:0000256" key="1">
    <source>
        <dbReference type="ARBA" id="ARBA00007874"/>
    </source>
</evidence>
<evidence type="ECO:0000256" key="8">
    <source>
        <dbReference type="ARBA" id="ARBA00034078"/>
    </source>
</evidence>
<gene>
    <name evidence="10" type="ORF">BSU04_00345</name>
</gene>
<dbReference type="CDD" id="cd00207">
    <property type="entry name" value="fer2"/>
    <property type="match status" value="1"/>
</dbReference>
<proteinExistence type="inferred from homology"/>
<dbReference type="OrthoDB" id="9806195at2"/>
<evidence type="ECO:0000256" key="5">
    <source>
        <dbReference type="ARBA" id="ARBA00022982"/>
    </source>
</evidence>
<evidence type="ECO:0000313" key="10">
    <source>
        <dbReference type="EMBL" id="OXC80687.1"/>
    </source>
</evidence>
<keyword evidence="5" id="KW-0249">Electron transport</keyword>
<dbReference type="EMBL" id="MTHB01000010">
    <property type="protein sequence ID" value="OXC80687.1"/>
    <property type="molecule type" value="Genomic_DNA"/>
</dbReference>
<dbReference type="GO" id="GO:0046872">
    <property type="term" value="F:metal ion binding"/>
    <property type="evidence" value="ECO:0007669"/>
    <property type="project" value="UniProtKB-KW"/>
</dbReference>
<evidence type="ECO:0000256" key="7">
    <source>
        <dbReference type="ARBA" id="ARBA00023014"/>
    </source>
</evidence>
<feature type="domain" description="2Fe-2S ferredoxin-type" evidence="9">
    <location>
        <begin position="10"/>
        <end position="99"/>
    </location>
</feature>
<comment type="caution">
    <text evidence="10">The sequence shown here is derived from an EMBL/GenBank/DDBJ whole genome shotgun (WGS) entry which is preliminary data.</text>
</comment>
<dbReference type="Proteomes" id="UP000214720">
    <property type="component" value="Unassembled WGS sequence"/>
</dbReference>
<name>A0A226XCK6_CABSO</name>
<dbReference type="InterPro" id="IPR036010">
    <property type="entry name" value="2Fe-2S_ferredoxin-like_sf"/>
</dbReference>
<comment type="cofactor">
    <cofactor evidence="8">
        <name>[2Fe-2S] cluster</name>
        <dbReference type="ChEBI" id="CHEBI:190135"/>
    </cofactor>
</comment>
<keyword evidence="3" id="KW-0001">2Fe-2S</keyword>
<dbReference type="PROSITE" id="PS51085">
    <property type="entry name" value="2FE2S_FER_2"/>
    <property type="match status" value="1"/>
</dbReference>
<dbReference type="PANTHER" id="PTHR43112:SF3">
    <property type="entry name" value="FERREDOXIN-2, CHLOROPLASTIC"/>
    <property type="match status" value="1"/>
</dbReference>